<dbReference type="PANTHER" id="PTHR42100">
    <property type="entry name" value="OXIDOREDUCTASE 178 KDA SUBUNIT, PUTATIVE (AFU_ORTHOLOGUE AFUA_8G04320)-RELATED"/>
    <property type="match status" value="1"/>
</dbReference>
<evidence type="ECO:0008006" key="4">
    <source>
        <dbReference type="Google" id="ProtNLM"/>
    </source>
</evidence>
<dbReference type="Proteomes" id="UP000799770">
    <property type="component" value="Unassembled WGS sequence"/>
</dbReference>
<proteinExistence type="predicted"/>
<organism evidence="2 3">
    <name type="scientific">Lophiotrema nucula</name>
    <dbReference type="NCBI Taxonomy" id="690887"/>
    <lineage>
        <taxon>Eukaryota</taxon>
        <taxon>Fungi</taxon>
        <taxon>Dikarya</taxon>
        <taxon>Ascomycota</taxon>
        <taxon>Pezizomycotina</taxon>
        <taxon>Dothideomycetes</taxon>
        <taxon>Pleosporomycetidae</taxon>
        <taxon>Pleosporales</taxon>
        <taxon>Lophiotremataceae</taxon>
        <taxon>Lophiotrema</taxon>
    </lineage>
</organism>
<gene>
    <name evidence="2" type="ORF">BDV96DRAFT_592588</name>
</gene>
<dbReference type="OrthoDB" id="2120038at2759"/>
<name>A0A6A5YES1_9PLEO</name>
<accession>A0A6A5YES1</accession>
<evidence type="ECO:0000256" key="1">
    <source>
        <dbReference type="SAM" id="MobiDB-lite"/>
    </source>
</evidence>
<keyword evidence="3" id="KW-1185">Reference proteome</keyword>
<sequence>MQALRRTAVTASRQGRTTLSRQTRRYAHDEHAHAHHAEPVNESFGKGFWVVLSAFPAGYTLYQISRYDPDDRPYFTRIIGKYTDIQEQISERNNLHVRMIEQAGSDRVLFRSTEPNEYVDMRFPEIMSVGSPYNVPAGSQTNISHVIDKYRREQVADEEAKLEAMRNGTLKAEQPIDRLPKGADLRNFSVNSGA</sequence>
<feature type="compositionally biased region" description="Basic and acidic residues" evidence="1">
    <location>
        <begin position="26"/>
        <end position="37"/>
    </location>
</feature>
<dbReference type="GO" id="GO:0005739">
    <property type="term" value="C:mitochondrion"/>
    <property type="evidence" value="ECO:0007669"/>
    <property type="project" value="InterPro"/>
</dbReference>
<dbReference type="EMBL" id="ML977382">
    <property type="protein sequence ID" value="KAF2105393.1"/>
    <property type="molecule type" value="Genomic_DNA"/>
</dbReference>
<evidence type="ECO:0000313" key="3">
    <source>
        <dbReference type="Proteomes" id="UP000799770"/>
    </source>
</evidence>
<feature type="region of interest" description="Disordered" evidence="1">
    <location>
        <begin position="1"/>
        <end position="37"/>
    </location>
</feature>
<dbReference type="PANTHER" id="PTHR42100:SF1">
    <property type="entry name" value="OXIDOREDUCTASE 178 KDA SUBUNIT, PUTATIVE (AFU_ORTHOLOGUE AFUA_8G04320)-RELATED"/>
    <property type="match status" value="1"/>
</dbReference>
<feature type="compositionally biased region" description="Polar residues" evidence="1">
    <location>
        <begin position="9"/>
        <end position="21"/>
    </location>
</feature>
<protein>
    <recommendedName>
        <fullName evidence="4">NADH-ubiquinone oxidoreductase subunit</fullName>
    </recommendedName>
</protein>
<dbReference type="InterPro" id="IPR034444">
    <property type="entry name" value="Nuo17.8"/>
</dbReference>
<dbReference type="AlphaFoldDB" id="A0A6A5YES1"/>
<evidence type="ECO:0000313" key="2">
    <source>
        <dbReference type="EMBL" id="KAF2105393.1"/>
    </source>
</evidence>
<reference evidence="2" key="1">
    <citation type="journal article" date="2020" name="Stud. Mycol.">
        <title>101 Dothideomycetes genomes: a test case for predicting lifestyles and emergence of pathogens.</title>
        <authorList>
            <person name="Haridas S."/>
            <person name="Albert R."/>
            <person name="Binder M."/>
            <person name="Bloem J."/>
            <person name="Labutti K."/>
            <person name="Salamov A."/>
            <person name="Andreopoulos B."/>
            <person name="Baker S."/>
            <person name="Barry K."/>
            <person name="Bills G."/>
            <person name="Bluhm B."/>
            <person name="Cannon C."/>
            <person name="Castanera R."/>
            <person name="Culley D."/>
            <person name="Daum C."/>
            <person name="Ezra D."/>
            <person name="Gonzalez J."/>
            <person name="Henrissat B."/>
            <person name="Kuo A."/>
            <person name="Liang C."/>
            <person name="Lipzen A."/>
            <person name="Lutzoni F."/>
            <person name="Magnuson J."/>
            <person name="Mondo S."/>
            <person name="Nolan M."/>
            <person name="Ohm R."/>
            <person name="Pangilinan J."/>
            <person name="Park H.-J."/>
            <person name="Ramirez L."/>
            <person name="Alfaro M."/>
            <person name="Sun H."/>
            <person name="Tritt A."/>
            <person name="Yoshinaga Y."/>
            <person name="Zwiers L.-H."/>
            <person name="Turgeon B."/>
            <person name="Goodwin S."/>
            <person name="Spatafora J."/>
            <person name="Crous P."/>
            <person name="Grigoriev I."/>
        </authorList>
    </citation>
    <scope>NUCLEOTIDE SEQUENCE</scope>
    <source>
        <strain evidence="2">CBS 627.86</strain>
    </source>
</reference>